<protein>
    <submittedName>
        <fullName evidence="2">Uncharacterized protein</fullName>
    </submittedName>
</protein>
<evidence type="ECO:0000313" key="2">
    <source>
        <dbReference type="EMBL" id="CAD8653435.1"/>
    </source>
</evidence>
<accession>A0A7S0QQC2</accession>
<gene>
    <name evidence="2" type="ORF">CCUR1050_LOCUS28173</name>
</gene>
<organism evidence="2">
    <name type="scientific">Cryptomonas curvata</name>
    <dbReference type="NCBI Taxonomy" id="233186"/>
    <lineage>
        <taxon>Eukaryota</taxon>
        <taxon>Cryptophyceae</taxon>
        <taxon>Cryptomonadales</taxon>
        <taxon>Cryptomonadaceae</taxon>
        <taxon>Cryptomonas</taxon>
    </lineage>
</organism>
<reference evidence="2" key="1">
    <citation type="submission" date="2021-01" db="EMBL/GenBank/DDBJ databases">
        <authorList>
            <person name="Corre E."/>
            <person name="Pelletier E."/>
            <person name="Niang G."/>
            <person name="Scheremetjew M."/>
            <person name="Finn R."/>
            <person name="Kale V."/>
            <person name="Holt S."/>
            <person name="Cochrane G."/>
            <person name="Meng A."/>
            <person name="Brown T."/>
            <person name="Cohen L."/>
        </authorList>
    </citation>
    <scope>NUCLEOTIDE SEQUENCE</scope>
    <source>
        <strain evidence="2">CCAP979/52</strain>
    </source>
</reference>
<name>A0A7S0QQC2_9CRYP</name>
<dbReference type="EMBL" id="HBEZ01051368">
    <property type="protein sequence ID" value="CAD8653435.1"/>
    <property type="molecule type" value="Transcribed_RNA"/>
</dbReference>
<evidence type="ECO:0000256" key="1">
    <source>
        <dbReference type="SAM" id="MobiDB-lite"/>
    </source>
</evidence>
<sequence>MRSNNKKVSRMKHSQSSKTNNPPTPGAWLWRYKFTATVQPRFRFPTGMARFSFEHYYYVETVHNHIGKDSMSTSEFGCVFFTRTENLNDVPVNQGPCNKYVARFVRGNITE</sequence>
<feature type="region of interest" description="Disordered" evidence="1">
    <location>
        <begin position="1"/>
        <end position="26"/>
    </location>
</feature>
<dbReference type="AlphaFoldDB" id="A0A7S0QQC2"/>
<proteinExistence type="predicted"/>
<feature type="compositionally biased region" description="Basic residues" evidence="1">
    <location>
        <begin position="1"/>
        <end position="15"/>
    </location>
</feature>